<evidence type="ECO:0000313" key="7">
    <source>
        <dbReference type="Proteomes" id="UP000662857"/>
    </source>
</evidence>
<dbReference type="KEGG" id="nhy:JQS43_24855"/>
<gene>
    <name evidence="6" type="ORF">JQS43_24855</name>
</gene>
<dbReference type="Pfam" id="PF01497">
    <property type="entry name" value="Peripla_BP_2"/>
    <property type="match status" value="1"/>
</dbReference>
<dbReference type="InterPro" id="IPR002491">
    <property type="entry name" value="ABC_transptr_periplasmic_BD"/>
</dbReference>
<comment type="similarity">
    <text evidence="2">Belongs to the bacterial solute-binding protein 8 family.</text>
</comment>
<dbReference type="PROSITE" id="PS50983">
    <property type="entry name" value="FE_B12_PBP"/>
    <property type="match status" value="1"/>
</dbReference>
<dbReference type="GO" id="GO:1901678">
    <property type="term" value="P:iron coordination entity transport"/>
    <property type="evidence" value="ECO:0007669"/>
    <property type="project" value="UniProtKB-ARBA"/>
</dbReference>
<protein>
    <submittedName>
        <fullName evidence="6">Iron-siderophore ABC transporter substrate-binding protein</fullName>
    </submittedName>
</protein>
<dbReference type="CDD" id="cd01146">
    <property type="entry name" value="FhuD"/>
    <property type="match status" value="1"/>
</dbReference>
<name>A0A895YGY6_9ACTN</name>
<evidence type="ECO:0000313" key="6">
    <source>
        <dbReference type="EMBL" id="QSB14653.1"/>
    </source>
</evidence>
<reference evidence="6" key="1">
    <citation type="submission" date="2021-02" db="EMBL/GenBank/DDBJ databases">
        <title>Natrosporangium hydrolyticum gen. nov., sp. nov, a haloalkaliphilic actinobacterium from a soda solonchak soil.</title>
        <authorList>
            <person name="Sorokin D.Y."/>
            <person name="Khijniak T.V."/>
            <person name="Zakharycheva A.P."/>
            <person name="Boueva O.V."/>
            <person name="Ariskina E.V."/>
            <person name="Hahnke R.L."/>
            <person name="Bunk B."/>
            <person name="Sproer C."/>
            <person name="Schumann P."/>
            <person name="Evtushenko L.I."/>
            <person name="Kublanov I.V."/>
        </authorList>
    </citation>
    <scope>NUCLEOTIDE SEQUENCE</scope>
    <source>
        <strain evidence="6">DSM 106523</strain>
    </source>
</reference>
<dbReference type="RefSeq" id="WP_239676802.1">
    <property type="nucleotide sequence ID" value="NZ_CP070499.1"/>
</dbReference>
<keyword evidence="3" id="KW-0813">Transport</keyword>
<sequence length="337" mass="35910">MNQAAPTRAARHRLRWLAPLTGTALLATVACGDDSTEPDAESGAETRVISHELGETEVPAAPERVVALDPYASLPTALAADATVVGTSYQPFGDPFPPYIDETVAGDATDVGWFTELNVEQIATLEPDVIIGLISFVEPYHDQLSEIAPTIALPLDDMVWQETVTTVAAAVGGAEPVGAELAAYQEQVDDLAAQLSDAGIDQETVSLLNIRALDDLRVYTRSCAAAVLHDLGIEPHLHDETEDGENAVRLSVERLTDADADHLFYFVGSTGTNPEDAQSTFDQVAENPLWEQLDAVTAGNAYPVDPRWWFNCGSLAAAELILDDVAEALLHGQAPAA</sequence>
<dbReference type="EMBL" id="CP070499">
    <property type="protein sequence ID" value="QSB14653.1"/>
    <property type="molecule type" value="Genomic_DNA"/>
</dbReference>
<dbReference type="PANTHER" id="PTHR30532:SF25">
    <property type="entry name" value="IRON(III) DICITRATE-BINDING PERIPLASMIC PROTEIN"/>
    <property type="match status" value="1"/>
</dbReference>
<dbReference type="Gene3D" id="3.40.50.1980">
    <property type="entry name" value="Nitrogenase molybdenum iron protein domain"/>
    <property type="match status" value="2"/>
</dbReference>
<dbReference type="Proteomes" id="UP000662857">
    <property type="component" value="Chromosome"/>
</dbReference>
<dbReference type="SUPFAM" id="SSF53807">
    <property type="entry name" value="Helical backbone' metal receptor"/>
    <property type="match status" value="1"/>
</dbReference>
<organism evidence="6 7">
    <name type="scientific">Natronosporangium hydrolyticum</name>
    <dbReference type="NCBI Taxonomy" id="2811111"/>
    <lineage>
        <taxon>Bacteria</taxon>
        <taxon>Bacillati</taxon>
        <taxon>Actinomycetota</taxon>
        <taxon>Actinomycetes</taxon>
        <taxon>Micromonosporales</taxon>
        <taxon>Micromonosporaceae</taxon>
        <taxon>Natronosporangium</taxon>
    </lineage>
</organism>
<dbReference type="GO" id="GO:0030288">
    <property type="term" value="C:outer membrane-bounded periplasmic space"/>
    <property type="evidence" value="ECO:0007669"/>
    <property type="project" value="TreeGrafter"/>
</dbReference>
<keyword evidence="4" id="KW-0732">Signal</keyword>
<evidence type="ECO:0000259" key="5">
    <source>
        <dbReference type="PROSITE" id="PS50983"/>
    </source>
</evidence>
<dbReference type="InterPro" id="IPR051313">
    <property type="entry name" value="Bact_iron-sidero_bind"/>
</dbReference>
<evidence type="ECO:0000256" key="2">
    <source>
        <dbReference type="ARBA" id="ARBA00008814"/>
    </source>
</evidence>
<evidence type="ECO:0000256" key="1">
    <source>
        <dbReference type="ARBA" id="ARBA00004196"/>
    </source>
</evidence>
<accession>A0A895YGY6</accession>
<feature type="domain" description="Fe/B12 periplasmic-binding" evidence="5">
    <location>
        <begin position="64"/>
        <end position="333"/>
    </location>
</feature>
<comment type="subcellular location">
    <subcellularLocation>
        <location evidence="1">Cell envelope</location>
    </subcellularLocation>
</comment>
<proteinExistence type="inferred from homology"/>
<evidence type="ECO:0000256" key="3">
    <source>
        <dbReference type="ARBA" id="ARBA00022448"/>
    </source>
</evidence>
<dbReference type="AlphaFoldDB" id="A0A895YGY6"/>
<dbReference type="PANTHER" id="PTHR30532">
    <property type="entry name" value="IRON III DICITRATE-BINDING PERIPLASMIC PROTEIN"/>
    <property type="match status" value="1"/>
</dbReference>
<keyword evidence="7" id="KW-1185">Reference proteome</keyword>
<evidence type="ECO:0000256" key="4">
    <source>
        <dbReference type="ARBA" id="ARBA00022729"/>
    </source>
</evidence>